<evidence type="ECO:0000313" key="1">
    <source>
        <dbReference type="EMBL" id="MFM0102201.1"/>
    </source>
</evidence>
<accession>A0ACC7N4I2</accession>
<protein>
    <submittedName>
        <fullName evidence="1">Uncharacterized protein</fullName>
    </submittedName>
</protein>
<evidence type="ECO:0000313" key="2">
    <source>
        <dbReference type="Proteomes" id="UP001629235"/>
    </source>
</evidence>
<organism evidence="1 2">
    <name type="scientific">Paraburkholderia rhynchosiae</name>
    <dbReference type="NCBI Taxonomy" id="487049"/>
    <lineage>
        <taxon>Bacteria</taxon>
        <taxon>Pseudomonadati</taxon>
        <taxon>Pseudomonadota</taxon>
        <taxon>Betaproteobacteria</taxon>
        <taxon>Burkholderiales</taxon>
        <taxon>Burkholderiaceae</taxon>
        <taxon>Paraburkholderia</taxon>
    </lineage>
</organism>
<proteinExistence type="predicted"/>
<dbReference type="Proteomes" id="UP001629235">
    <property type="component" value="Unassembled WGS sequence"/>
</dbReference>
<name>A0ACC7N4I2_9BURK</name>
<sequence>MDISIGTWFVADEKEDETTFPQVGERSSTLAFQDVYWRCVACFYVTSVANNPLARHVFYTNTPIRSVDGFDMQALFDRLGVEVIRLPITYRIPRGEAKSWGNQFYILDVIKHIAGNASTEKFIILDSDCVWNSSVERLSDALDEFGCVTYTLDNNAYEINSAINGVTRQQMRAALNDWQNIPSKPGDDQCVEYSGGELFAATHSECKILASMIDDLWQWQFGQPKIRGFLEEAHFLSILYAARGYKNFTANPFIKRMWTTFKVNNIEKKDLDIDIWHLPAEKKSGFRAAFRRLVDGKLPADPARLSIYFARTMGIPRRSAGKFVADASRKINEKALASLGARIGLRTE</sequence>
<comment type="caution">
    <text evidence="1">The sequence shown here is derived from an EMBL/GenBank/DDBJ whole genome shotgun (WGS) entry which is preliminary data.</text>
</comment>
<reference evidence="1 2" key="1">
    <citation type="journal article" date="2024" name="Chem. Sci.">
        <title>Discovery of megapolipeptins by genome mining of a Burkholderiales bacteria collection.</title>
        <authorList>
            <person name="Paulo B.S."/>
            <person name="Recchia M.J.J."/>
            <person name="Lee S."/>
            <person name="Fergusson C.H."/>
            <person name="Romanowski S.B."/>
            <person name="Hernandez A."/>
            <person name="Krull N."/>
            <person name="Liu D.Y."/>
            <person name="Cavanagh H."/>
            <person name="Bos A."/>
            <person name="Gray C.A."/>
            <person name="Murphy B.T."/>
            <person name="Linington R.G."/>
            <person name="Eustaquio A.S."/>
        </authorList>
    </citation>
    <scope>NUCLEOTIDE SEQUENCE [LARGE SCALE GENOMIC DNA]</scope>
    <source>
        <strain evidence="1 2">RL18-126-BIB-B</strain>
    </source>
</reference>
<keyword evidence="2" id="KW-1185">Reference proteome</keyword>
<dbReference type="EMBL" id="JAQQDW010000002">
    <property type="protein sequence ID" value="MFM0102201.1"/>
    <property type="molecule type" value="Genomic_DNA"/>
</dbReference>
<gene>
    <name evidence="1" type="ORF">PQR01_01520</name>
</gene>